<gene>
    <name evidence="1" type="ORF">LTRI10_LOCUS20521</name>
</gene>
<name>A0AAV2DZS0_9ROSI</name>
<reference evidence="1 2" key="1">
    <citation type="submission" date="2024-04" db="EMBL/GenBank/DDBJ databases">
        <authorList>
            <person name="Fracassetti M."/>
        </authorList>
    </citation>
    <scope>NUCLEOTIDE SEQUENCE [LARGE SCALE GENOMIC DNA]</scope>
</reference>
<keyword evidence="2" id="KW-1185">Reference proteome</keyword>
<sequence length="138" mass="15946">MATHYHEGIFHSNTRRRKRRDFSIELYLATRMMSAGNSGGIEEEEESKQILSSLKRLTPSKPSFRQGMITEHNVNVGRRHFTPTGENPDEEGTNLELDAEITPLNEKKRPAENRVVDLERVRGYVCVKSFITVMQWKV</sequence>
<proteinExistence type="predicted"/>
<evidence type="ECO:0000313" key="2">
    <source>
        <dbReference type="Proteomes" id="UP001497516"/>
    </source>
</evidence>
<accession>A0AAV2DZS0</accession>
<dbReference type="EMBL" id="OZ034816">
    <property type="protein sequence ID" value="CAL1378974.1"/>
    <property type="molecule type" value="Genomic_DNA"/>
</dbReference>
<evidence type="ECO:0000313" key="1">
    <source>
        <dbReference type="EMBL" id="CAL1378974.1"/>
    </source>
</evidence>
<protein>
    <submittedName>
        <fullName evidence="1">Uncharacterized protein</fullName>
    </submittedName>
</protein>
<organism evidence="1 2">
    <name type="scientific">Linum trigynum</name>
    <dbReference type="NCBI Taxonomy" id="586398"/>
    <lineage>
        <taxon>Eukaryota</taxon>
        <taxon>Viridiplantae</taxon>
        <taxon>Streptophyta</taxon>
        <taxon>Embryophyta</taxon>
        <taxon>Tracheophyta</taxon>
        <taxon>Spermatophyta</taxon>
        <taxon>Magnoliopsida</taxon>
        <taxon>eudicotyledons</taxon>
        <taxon>Gunneridae</taxon>
        <taxon>Pentapetalae</taxon>
        <taxon>rosids</taxon>
        <taxon>fabids</taxon>
        <taxon>Malpighiales</taxon>
        <taxon>Linaceae</taxon>
        <taxon>Linum</taxon>
    </lineage>
</organism>
<dbReference type="AlphaFoldDB" id="A0AAV2DZS0"/>
<dbReference type="Proteomes" id="UP001497516">
    <property type="component" value="Chromosome 3"/>
</dbReference>